<evidence type="ECO:0000256" key="9">
    <source>
        <dbReference type="SAM" id="MobiDB-lite"/>
    </source>
</evidence>
<evidence type="ECO:0000256" key="1">
    <source>
        <dbReference type="ARBA" id="ARBA00004651"/>
    </source>
</evidence>
<dbReference type="PANTHER" id="PTHR30175:SF1">
    <property type="entry name" value="PTS SYSTEM ARBUTIN-, CELLOBIOSE-, AND SALICIN-SPECIFIC EIIBC COMPONENT-RELATED"/>
    <property type="match status" value="1"/>
</dbReference>
<comment type="caution">
    <text evidence="12">The sequence shown here is derived from an EMBL/GenBank/DDBJ whole genome shotgun (WGS) entry which is preliminary data.</text>
</comment>
<dbReference type="InterPro" id="IPR003352">
    <property type="entry name" value="PTS_EIIC"/>
</dbReference>
<dbReference type="PANTHER" id="PTHR30175">
    <property type="entry name" value="PHOSPHOTRANSFERASE SYSTEM TRANSPORT PROTEIN"/>
    <property type="match status" value="1"/>
</dbReference>
<keyword evidence="2" id="KW-0813">Transport</keyword>
<feature type="transmembrane region" description="Helical" evidence="10">
    <location>
        <begin position="214"/>
        <end position="239"/>
    </location>
</feature>
<organism evidence="12 13">
    <name type="scientific">Paenibacillus silvae</name>
    <dbReference type="NCBI Taxonomy" id="1325358"/>
    <lineage>
        <taxon>Bacteria</taxon>
        <taxon>Bacillati</taxon>
        <taxon>Bacillota</taxon>
        <taxon>Bacilli</taxon>
        <taxon>Bacillales</taxon>
        <taxon>Paenibacillaceae</taxon>
        <taxon>Paenibacillus</taxon>
    </lineage>
</organism>
<evidence type="ECO:0000256" key="5">
    <source>
        <dbReference type="ARBA" id="ARBA00022683"/>
    </source>
</evidence>
<feature type="region of interest" description="Disordered" evidence="9">
    <location>
        <begin position="1"/>
        <end position="61"/>
    </location>
</feature>
<keyword evidence="7 10" id="KW-1133">Transmembrane helix</keyword>
<feature type="transmembrane region" description="Helical" evidence="10">
    <location>
        <begin position="294"/>
        <end position="317"/>
    </location>
</feature>
<feature type="transmembrane region" description="Helical" evidence="10">
    <location>
        <begin position="117"/>
        <end position="138"/>
    </location>
</feature>
<keyword evidence="13" id="KW-1185">Reference proteome</keyword>
<keyword evidence="6 10" id="KW-0812">Transmembrane</keyword>
<sequence length="426" mass="46781">MENNNEEKKEKKEDQQKREPKQTQEQQQVKDQKAGSKLEEGNDKNQMNQEKERQAKFRNNTPKANRASRLLHFVADVFRPLMPVLLGAAVLKCILGLIVVIDSFGEQESSFMNSQTWMIWKSIGDSAFYLLPVLVAISTAHRLRSNLYVAGAIGGLMLYPQMVQLMASGEEVHFMKVPLVSQAPFYSASLWVVAAIAIVSWVERHVERLSPEWLKGILAPALALGLMVPVVLIVLGPLGEWSGAQLSEGINSLLSDSPVLLLMLLGALIPLLMLMGMHYWLIPIAINELMMTGSTTLLPVMLVAFVAQAGAALAAGLRSEQTQSRKMSFWASGAALFGVTEPAMYAINMRSWVTFGGAMLGGALGGLYFGLLSVKSLVLGGTGSLLDLPFYVEEGTLNMLHTCIGIFIAYVISTLFAYMLMRRKVQ</sequence>
<feature type="transmembrane region" description="Helical" evidence="10">
    <location>
        <begin position="399"/>
        <end position="421"/>
    </location>
</feature>
<evidence type="ECO:0000256" key="8">
    <source>
        <dbReference type="ARBA" id="ARBA00023136"/>
    </source>
</evidence>
<feature type="transmembrane region" description="Helical" evidence="10">
    <location>
        <begin position="329"/>
        <end position="347"/>
    </location>
</feature>
<evidence type="ECO:0000313" key="13">
    <source>
        <dbReference type="Proteomes" id="UP000652153"/>
    </source>
</evidence>
<evidence type="ECO:0000256" key="4">
    <source>
        <dbReference type="ARBA" id="ARBA00022597"/>
    </source>
</evidence>
<feature type="domain" description="PTS EIIC type-1" evidence="11">
    <location>
        <begin position="72"/>
        <end position="426"/>
    </location>
</feature>
<dbReference type="EMBL" id="BMFU01000001">
    <property type="protein sequence ID" value="GGH46839.1"/>
    <property type="molecule type" value="Genomic_DNA"/>
</dbReference>
<accession>A0ABQ1Z2U4</accession>
<evidence type="ECO:0000256" key="10">
    <source>
        <dbReference type="SAM" id="Phobius"/>
    </source>
</evidence>
<evidence type="ECO:0000259" key="11">
    <source>
        <dbReference type="PROSITE" id="PS51103"/>
    </source>
</evidence>
<feature type="transmembrane region" description="Helical" evidence="10">
    <location>
        <begin position="259"/>
        <end position="282"/>
    </location>
</feature>
<keyword evidence="8 10" id="KW-0472">Membrane</keyword>
<dbReference type="Pfam" id="PF02378">
    <property type="entry name" value="PTS_EIIC"/>
    <property type="match status" value="1"/>
</dbReference>
<keyword evidence="3" id="KW-1003">Cell membrane</keyword>
<feature type="compositionally biased region" description="Basic and acidic residues" evidence="9">
    <location>
        <begin position="1"/>
        <end position="55"/>
    </location>
</feature>
<proteinExistence type="predicted"/>
<feature type="transmembrane region" description="Helical" evidence="10">
    <location>
        <begin position="359"/>
        <end position="379"/>
    </location>
</feature>
<feature type="transmembrane region" description="Helical" evidence="10">
    <location>
        <begin position="183"/>
        <end position="202"/>
    </location>
</feature>
<keyword evidence="5" id="KW-0598">Phosphotransferase system</keyword>
<dbReference type="Proteomes" id="UP000652153">
    <property type="component" value="Unassembled WGS sequence"/>
</dbReference>
<evidence type="ECO:0000256" key="7">
    <source>
        <dbReference type="ARBA" id="ARBA00022989"/>
    </source>
</evidence>
<dbReference type="InterPro" id="IPR050558">
    <property type="entry name" value="PTS_Sugar-Specific_Components"/>
</dbReference>
<gene>
    <name evidence="12" type="ORF">GCM10008014_09750</name>
</gene>
<evidence type="ECO:0000256" key="3">
    <source>
        <dbReference type="ARBA" id="ARBA00022475"/>
    </source>
</evidence>
<reference evidence="13" key="1">
    <citation type="journal article" date="2019" name="Int. J. Syst. Evol. Microbiol.">
        <title>The Global Catalogue of Microorganisms (GCM) 10K type strain sequencing project: providing services to taxonomists for standard genome sequencing and annotation.</title>
        <authorList>
            <consortium name="The Broad Institute Genomics Platform"/>
            <consortium name="The Broad Institute Genome Sequencing Center for Infectious Disease"/>
            <person name="Wu L."/>
            <person name="Ma J."/>
        </authorList>
    </citation>
    <scope>NUCLEOTIDE SEQUENCE [LARGE SCALE GENOMIC DNA]</scope>
    <source>
        <strain evidence="13">CGMCC 1.12770</strain>
    </source>
</reference>
<dbReference type="RefSeq" id="WP_188591447.1">
    <property type="nucleotide sequence ID" value="NZ_BMFU01000001.1"/>
</dbReference>
<dbReference type="PROSITE" id="PS51103">
    <property type="entry name" value="PTS_EIIC_TYPE_1"/>
    <property type="match status" value="1"/>
</dbReference>
<evidence type="ECO:0000256" key="6">
    <source>
        <dbReference type="ARBA" id="ARBA00022692"/>
    </source>
</evidence>
<evidence type="ECO:0000256" key="2">
    <source>
        <dbReference type="ARBA" id="ARBA00022448"/>
    </source>
</evidence>
<feature type="transmembrane region" description="Helical" evidence="10">
    <location>
        <begin position="84"/>
        <end position="105"/>
    </location>
</feature>
<dbReference type="InterPro" id="IPR013013">
    <property type="entry name" value="PTS_EIIC_1"/>
</dbReference>
<keyword evidence="4" id="KW-0762">Sugar transport</keyword>
<feature type="transmembrane region" description="Helical" evidence="10">
    <location>
        <begin position="145"/>
        <end position="163"/>
    </location>
</feature>
<evidence type="ECO:0000313" key="12">
    <source>
        <dbReference type="EMBL" id="GGH46839.1"/>
    </source>
</evidence>
<comment type="subcellular location">
    <subcellularLocation>
        <location evidence="1">Cell membrane</location>
        <topology evidence="1">Multi-pass membrane protein</topology>
    </subcellularLocation>
</comment>
<name>A0ABQ1Z2U4_9BACL</name>
<protein>
    <recommendedName>
        <fullName evidence="11">PTS EIIC type-1 domain-containing protein</fullName>
    </recommendedName>
</protein>